<accession>A0A0V1FL19</accession>
<proteinExistence type="predicted"/>
<evidence type="ECO:0000313" key="1">
    <source>
        <dbReference type="EMBL" id="KRY86708.1"/>
    </source>
</evidence>
<protein>
    <submittedName>
        <fullName evidence="1">Uncharacterized protein</fullName>
    </submittedName>
</protein>
<organism evidence="1 2">
    <name type="scientific">Trichinella pseudospiralis</name>
    <name type="common">Parasitic roundworm</name>
    <dbReference type="NCBI Taxonomy" id="6337"/>
    <lineage>
        <taxon>Eukaryota</taxon>
        <taxon>Metazoa</taxon>
        <taxon>Ecdysozoa</taxon>
        <taxon>Nematoda</taxon>
        <taxon>Enoplea</taxon>
        <taxon>Dorylaimia</taxon>
        <taxon>Trichinellida</taxon>
        <taxon>Trichinellidae</taxon>
        <taxon>Trichinella</taxon>
    </lineage>
</organism>
<gene>
    <name evidence="1" type="ORF">T4D_15063</name>
</gene>
<keyword evidence="2" id="KW-1185">Reference proteome</keyword>
<reference evidence="1 2" key="1">
    <citation type="submission" date="2015-01" db="EMBL/GenBank/DDBJ databases">
        <title>Evolution of Trichinella species and genotypes.</title>
        <authorList>
            <person name="Korhonen P.K."/>
            <person name="Edoardo P."/>
            <person name="Giuseppe L.R."/>
            <person name="Gasser R.B."/>
        </authorList>
    </citation>
    <scope>NUCLEOTIDE SEQUENCE [LARGE SCALE GENOMIC DNA]</scope>
    <source>
        <strain evidence="1">ISS470</strain>
    </source>
</reference>
<evidence type="ECO:0000313" key="2">
    <source>
        <dbReference type="Proteomes" id="UP000054995"/>
    </source>
</evidence>
<dbReference type="EMBL" id="JYDT01000067">
    <property type="protein sequence ID" value="KRY86708.1"/>
    <property type="molecule type" value="Genomic_DNA"/>
</dbReference>
<name>A0A0V1FL19_TRIPS</name>
<dbReference type="Proteomes" id="UP000054995">
    <property type="component" value="Unassembled WGS sequence"/>
</dbReference>
<sequence>MAERFSSKVIRTAFSTFKNLRKIRVSNVGAFSITIKLAGTDEIQLYLWSLDRQPDPFVHNSRRYQSTNSVMATDGDCFGFQSSKTDCRG</sequence>
<dbReference type="AlphaFoldDB" id="A0A0V1FL19"/>
<comment type="caution">
    <text evidence="1">The sequence shown here is derived from an EMBL/GenBank/DDBJ whole genome shotgun (WGS) entry which is preliminary data.</text>
</comment>